<organism evidence="2">
    <name type="scientific">marine sediment metagenome</name>
    <dbReference type="NCBI Taxonomy" id="412755"/>
    <lineage>
        <taxon>unclassified sequences</taxon>
        <taxon>metagenomes</taxon>
        <taxon>ecological metagenomes</taxon>
    </lineage>
</organism>
<feature type="coiled-coil region" evidence="1">
    <location>
        <begin position="6"/>
        <end position="44"/>
    </location>
</feature>
<name>X1T8J0_9ZZZZ</name>
<dbReference type="AlphaFoldDB" id="X1T8J0"/>
<reference evidence="2" key="1">
    <citation type="journal article" date="2014" name="Front. Microbiol.">
        <title>High frequency of phylogenetically diverse reductive dehalogenase-homologous genes in deep subseafloor sedimentary metagenomes.</title>
        <authorList>
            <person name="Kawai M."/>
            <person name="Futagami T."/>
            <person name="Toyoda A."/>
            <person name="Takaki Y."/>
            <person name="Nishi S."/>
            <person name="Hori S."/>
            <person name="Arai W."/>
            <person name="Tsubouchi T."/>
            <person name="Morono Y."/>
            <person name="Uchiyama I."/>
            <person name="Ito T."/>
            <person name="Fujiyama A."/>
            <person name="Inagaki F."/>
            <person name="Takami H."/>
        </authorList>
    </citation>
    <scope>NUCLEOTIDE SEQUENCE</scope>
    <source>
        <strain evidence="2">Expedition CK06-06</strain>
    </source>
</reference>
<evidence type="ECO:0000256" key="1">
    <source>
        <dbReference type="SAM" id="Coils"/>
    </source>
</evidence>
<accession>X1T8J0</accession>
<evidence type="ECO:0000313" key="2">
    <source>
        <dbReference type="EMBL" id="GAI83865.1"/>
    </source>
</evidence>
<sequence>ASRDGLGLSEEELTELVNELKESENDLRGERQGLEERLRRMICERLQVKGVEG</sequence>
<proteinExistence type="predicted"/>
<keyword evidence="1" id="KW-0175">Coiled coil</keyword>
<gene>
    <name evidence="2" type="ORF">S12H4_19434</name>
</gene>
<protein>
    <submittedName>
        <fullName evidence="2">Uncharacterized protein</fullName>
    </submittedName>
</protein>
<feature type="non-terminal residue" evidence="2">
    <location>
        <position position="1"/>
    </location>
</feature>
<dbReference type="EMBL" id="BARW01009720">
    <property type="protein sequence ID" value="GAI83865.1"/>
    <property type="molecule type" value="Genomic_DNA"/>
</dbReference>
<comment type="caution">
    <text evidence="2">The sequence shown here is derived from an EMBL/GenBank/DDBJ whole genome shotgun (WGS) entry which is preliminary data.</text>
</comment>